<gene>
    <name evidence="1" type="ORF">ARTHRO_30524</name>
</gene>
<name>A0A9P1KEK7_9CYAN</name>
<dbReference type="Proteomes" id="UP000032946">
    <property type="component" value="Chromosome"/>
</dbReference>
<proteinExistence type="predicted"/>
<keyword evidence="2" id="KW-1185">Reference proteome</keyword>
<organism evidence="1 2">
    <name type="scientific">Limnospira indica PCC 8005</name>
    <dbReference type="NCBI Taxonomy" id="376219"/>
    <lineage>
        <taxon>Bacteria</taxon>
        <taxon>Bacillati</taxon>
        <taxon>Cyanobacteriota</taxon>
        <taxon>Cyanophyceae</taxon>
        <taxon>Oscillatoriophycideae</taxon>
        <taxon>Oscillatoriales</taxon>
        <taxon>Sirenicapillariaceae</taxon>
        <taxon>Limnospira</taxon>
    </lineage>
</organism>
<protein>
    <submittedName>
        <fullName evidence="1">Uncharacterized protein</fullName>
    </submittedName>
</protein>
<dbReference type="EMBL" id="FO818640">
    <property type="protein sequence ID" value="CDM95256.1"/>
    <property type="molecule type" value="Genomic_DNA"/>
</dbReference>
<evidence type="ECO:0000313" key="2">
    <source>
        <dbReference type="Proteomes" id="UP000032946"/>
    </source>
</evidence>
<reference evidence="1 2" key="1">
    <citation type="submission" date="2014-02" db="EMBL/GenBank/DDBJ databases">
        <authorList>
            <person name="Genoscope - CEA"/>
        </authorList>
    </citation>
    <scope>NUCLEOTIDE SEQUENCE [LARGE SCALE GENOMIC DNA]</scope>
    <source>
        <strain evidence="1 2">PCC 8005</strain>
    </source>
</reference>
<sequence length="23" mass="2595">MRVSQFQGETIYALELSAIPLDI</sequence>
<dbReference type="AlphaFoldDB" id="A0A9P1KEK7"/>
<evidence type="ECO:0000313" key="1">
    <source>
        <dbReference type="EMBL" id="CDM95256.1"/>
    </source>
</evidence>
<accession>A0A9P1KEK7</accession>